<dbReference type="PROSITE" id="PS50175">
    <property type="entry name" value="ASP_PROT_RETROV"/>
    <property type="match status" value="1"/>
</dbReference>
<dbReference type="GO" id="GO:0006508">
    <property type="term" value="P:proteolysis"/>
    <property type="evidence" value="ECO:0007669"/>
    <property type="project" value="InterPro"/>
</dbReference>
<protein>
    <recommendedName>
        <fullName evidence="4">Peptidase A2 domain-containing protein</fullName>
    </recommendedName>
</protein>
<evidence type="ECO:0000259" key="4">
    <source>
        <dbReference type="PROSITE" id="PS50175"/>
    </source>
</evidence>
<keyword evidence="1" id="KW-0645">Protease</keyword>
<feature type="compositionally biased region" description="Basic and acidic residues" evidence="3">
    <location>
        <begin position="16"/>
        <end position="28"/>
    </location>
</feature>
<evidence type="ECO:0000313" key="6">
    <source>
        <dbReference type="Proteomes" id="UP000765509"/>
    </source>
</evidence>
<accession>A0A9Q3JNT5</accession>
<evidence type="ECO:0000256" key="3">
    <source>
        <dbReference type="SAM" id="MobiDB-lite"/>
    </source>
</evidence>
<gene>
    <name evidence="5" type="ORF">O181_104744</name>
</gene>
<dbReference type="Proteomes" id="UP000765509">
    <property type="component" value="Unassembled WGS sequence"/>
</dbReference>
<name>A0A9Q3JNT5_9BASI</name>
<reference evidence="5" key="1">
    <citation type="submission" date="2021-03" db="EMBL/GenBank/DDBJ databases">
        <title>Draft genome sequence of rust myrtle Austropuccinia psidii MF-1, a brazilian biotype.</title>
        <authorList>
            <person name="Quecine M.C."/>
            <person name="Pachon D.M.R."/>
            <person name="Bonatelli M.L."/>
            <person name="Correr F.H."/>
            <person name="Franceschini L.M."/>
            <person name="Leite T.F."/>
            <person name="Margarido G.R.A."/>
            <person name="Almeida C.A."/>
            <person name="Ferrarezi J.A."/>
            <person name="Labate C.A."/>
        </authorList>
    </citation>
    <scope>NUCLEOTIDE SEQUENCE</scope>
    <source>
        <strain evidence="5">MF-1</strain>
    </source>
</reference>
<dbReference type="EMBL" id="AVOT02076760">
    <property type="protein sequence ID" value="MBW0565029.1"/>
    <property type="molecule type" value="Genomic_DNA"/>
</dbReference>
<dbReference type="Pfam" id="PF00077">
    <property type="entry name" value="RVP"/>
    <property type="match status" value="1"/>
</dbReference>
<evidence type="ECO:0000256" key="2">
    <source>
        <dbReference type="ARBA" id="ARBA00022801"/>
    </source>
</evidence>
<dbReference type="InterPro" id="IPR001995">
    <property type="entry name" value="Peptidase_A2_cat"/>
</dbReference>
<dbReference type="SUPFAM" id="SSF50630">
    <property type="entry name" value="Acid proteases"/>
    <property type="match status" value="1"/>
</dbReference>
<dbReference type="InterPro" id="IPR001969">
    <property type="entry name" value="Aspartic_peptidase_AS"/>
</dbReference>
<feature type="compositionally biased region" description="Basic and acidic residues" evidence="3">
    <location>
        <begin position="59"/>
        <end position="74"/>
    </location>
</feature>
<evidence type="ECO:0000313" key="5">
    <source>
        <dbReference type="EMBL" id="MBW0565029.1"/>
    </source>
</evidence>
<keyword evidence="6" id="KW-1185">Reference proteome</keyword>
<sequence>MLETHATLRQTKQRLAKQESQNREDSQSKKPILPGTYHEDEAEEEMKMIVPTKYKDKHTKRDETFEGTESKEKENVEEEGDKLNKRMVHHQTEKKEVIKDKKEFKPKLAIENVIKKILEQKINLTLEEILSVSPTFIHRLQGISLEEKEAMKSVNTLDIKEDVISIKIKDFEKPRLHYACPLGFMQVFVGKEEYPVMALVDTGSELNIITEDAAIKASLPNRKLNMNLRGIGGHTTSLIGLAEFTQVMLPSGEEKEIHFFISKGAVHTVLGRPFLADNNIRLDFSQKQGEIFSYQEADGRRFVRDGKQDHREEWSFVQWEK</sequence>
<evidence type="ECO:0000256" key="1">
    <source>
        <dbReference type="ARBA" id="ARBA00022750"/>
    </source>
</evidence>
<proteinExistence type="predicted"/>
<keyword evidence="1" id="KW-0064">Aspartyl protease</keyword>
<feature type="domain" description="Peptidase A2" evidence="4">
    <location>
        <begin position="196"/>
        <end position="233"/>
    </location>
</feature>
<feature type="region of interest" description="Disordered" evidence="3">
    <location>
        <begin position="1"/>
        <end position="80"/>
    </location>
</feature>
<dbReference type="PROSITE" id="PS00141">
    <property type="entry name" value="ASP_PROTEASE"/>
    <property type="match status" value="1"/>
</dbReference>
<dbReference type="GO" id="GO:0004190">
    <property type="term" value="F:aspartic-type endopeptidase activity"/>
    <property type="evidence" value="ECO:0007669"/>
    <property type="project" value="UniProtKB-KW"/>
</dbReference>
<dbReference type="InterPro" id="IPR018061">
    <property type="entry name" value="Retropepsins"/>
</dbReference>
<dbReference type="CDD" id="cd00303">
    <property type="entry name" value="retropepsin_like"/>
    <property type="match status" value="1"/>
</dbReference>
<comment type="caution">
    <text evidence="5">The sequence shown here is derived from an EMBL/GenBank/DDBJ whole genome shotgun (WGS) entry which is preliminary data.</text>
</comment>
<keyword evidence="2" id="KW-0378">Hydrolase</keyword>
<dbReference type="OrthoDB" id="5535068at2759"/>
<dbReference type="InterPro" id="IPR021109">
    <property type="entry name" value="Peptidase_aspartic_dom_sf"/>
</dbReference>
<organism evidence="5 6">
    <name type="scientific">Austropuccinia psidii MF-1</name>
    <dbReference type="NCBI Taxonomy" id="1389203"/>
    <lineage>
        <taxon>Eukaryota</taxon>
        <taxon>Fungi</taxon>
        <taxon>Dikarya</taxon>
        <taxon>Basidiomycota</taxon>
        <taxon>Pucciniomycotina</taxon>
        <taxon>Pucciniomycetes</taxon>
        <taxon>Pucciniales</taxon>
        <taxon>Sphaerophragmiaceae</taxon>
        <taxon>Austropuccinia</taxon>
    </lineage>
</organism>
<dbReference type="Gene3D" id="2.40.70.10">
    <property type="entry name" value="Acid Proteases"/>
    <property type="match status" value="1"/>
</dbReference>
<dbReference type="AlphaFoldDB" id="A0A9Q3JNT5"/>